<dbReference type="EMBL" id="RAXT01000011">
    <property type="protein sequence ID" value="RKG38453.1"/>
    <property type="molecule type" value="Genomic_DNA"/>
</dbReference>
<reference evidence="1 2" key="1">
    <citation type="submission" date="2018-09" db="EMBL/GenBank/DDBJ databases">
        <title>The draft genome of Acinetobacter spp. strains.</title>
        <authorList>
            <person name="Qin J."/>
            <person name="Feng Y."/>
            <person name="Zong Z."/>
        </authorList>
    </citation>
    <scope>NUCLEOTIDE SEQUENCE [LARGE SCALE GENOMIC DNA]</scope>
    <source>
        <strain evidence="1 2">WCHAc060115</strain>
    </source>
</reference>
<keyword evidence="2" id="KW-1185">Reference proteome</keyword>
<name>A0A3A8FCK4_9GAMM</name>
<sequence>MKRRFLDINKTRIVFIDLEFYVPECNRVKHGFCYNPYEEESILLGGSFYITKAVKEELEKSDVVLLAKIQSIWLWNCTNERELVGKFYQKLKSILDFIQKADMGISPVLCGIGVQNSDVPILMALFERYNFLSKKDAFKFMNQFRVLDLSVLGIPFFNNSTYFLYPKQKNQLLNKFYKDYAFEDGRSVWDLYEQKQLALIEERTKDEILYTVKMYGKMKRSIEDLKLAEECYKKHQKIRNQEKTIEAEKLLKSLSEIPPDFYSEERVDELPQEREEF</sequence>
<accession>A0A3A8FCK4</accession>
<organism evidence="1 2">
    <name type="scientific">Acinetobacter rongchengensis</name>
    <dbReference type="NCBI Taxonomy" id="2419601"/>
    <lineage>
        <taxon>Bacteria</taxon>
        <taxon>Pseudomonadati</taxon>
        <taxon>Pseudomonadota</taxon>
        <taxon>Gammaproteobacteria</taxon>
        <taxon>Moraxellales</taxon>
        <taxon>Moraxellaceae</taxon>
        <taxon>Acinetobacter</taxon>
    </lineage>
</organism>
<dbReference type="AlphaFoldDB" id="A0A3A8FCK4"/>
<evidence type="ECO:0000313" key="2">
    <source>
        <dbReference type="Proteomes" id="UP000280405"/>
    </source>
</evidence>
<dbReference type="Proteomes" id="UP000280405">
    <property type="component" value="Unassembled WGS sequence"/>
</dbReference>
<comment type="caution">
    <text evidence="1">The sequence shown here is derived from an EMBL/GenBank/DDBJ whole genome shotgun (WGS) entry which is preliminary data.</text>
</comment>
<proteinExistence type="predicted"/>
<protein>
    <recommendedName>
        <fullName evidence="3">3'-5' exonuclease</fullName>
    </recommendedName>
</protein>
<gene>
    <name evidence="1" type="ORF">D7V20_07940</name>
</gene>
<dbReference type="RefSeq" id="WP_120383771.1">
    <property type="nucleotide sequence ID" value="NZ_RAXT01000011.1"/>
</dbReference>
<evidence type="ECO:0008006" key="3">
    <source>
        <dbReference type="Google" id="ProtNLM"/>
    </source>
</evidence>
<dbReference type="OrthoDB" id="5298361at2"/>
<evidence type="ECO:0000313" key="1">
    <source>
        <dbReference type="EMBL" id="RKG38453.1"/>
    </source>
</evidence>